<keyword evidence="4 5" id="KW-0472">Membrane</keyword>
<dbReference type="InterPro" id="IPR023395">
    <property type="entry name" value="MCP_dom_sf"/>
</dbReference>
<protein>
    <submittedName>
        <fullName evidence="7">Mitochondrial substrate/solute carrier</fullName>
    </submittedName>
</protein>
<dbReference type="SUPFAM" id="SSF103506">
    <property type="entry name" value="Mitochondrial carrier"/>
    <property type="match status" value="1"/>
</dbReference>
<dbReference type="AlphaFoldDB" id="A0A2P5BWM3"/>
<proteinExistence type="inferred from homology"/>
<keyword evidence="2 5" id="KW-0812">Transmembrane</keyword>
<feature type="repeat" description="Solcar" evidence="5">
    <location>
        <begin position="100"/>
        <end position="207"/>
    </location>
</feature>
<evidence type="ECO:0000256" key="6">
    <source>
        <dbReference type="RuleBase" id="RU000488"/>
    </source>
</evidence>
<evidence type="ECO:0000313" key="7">
    <source>
        <dbReference type="EMBL" id="PON53205.1"/>
    </source>
</evidence>
<evidence type="ECO:0000256" key="4">
    <source>
        <dbReference type="ARBA" id="ARBA00023136"/>
    </source>
</evidence>
<dbReference type="PANTHER" id="PTHR24089">
    <property type="entry name" value="SOLUTE CARRIER FAMILY 25"/>
    <property type="match status" value="1"/>
</dbReference>
<dbReference type="InterPro" id="IPR018108">
    <property type="entry name" value="MCP_transmembrane"/>
</dbReference>
<keyword evidence="8" id="KW-1185">Reference proteome</keyword>
<gene>
    <name evidence="7" type="ORF">TorRG33x02_305920</name>
</gene>
<evidence type="ECO:0000256" key="2">
    <source>
        <dbReference type="ARBA" id="ARBA00022692"/>
    </source>
</evidence>
<organism evidence="7 8">
    <name type="scientific">Trema orientale</name>
    <name type="common">Charcoal tree</name>
    <name type="synonym">Celtis orientalis</name>
    <dbReference type="NCBI Taxonomy" id="63057"/>
    <lineage>
        <taxon>Eukaryota</taxon>
        <taxon>Viridiplantae</taxon>
        <taxon>Streptophyta</taxon>
        <taxon>Embryophyta</taxon>
        <taxon>Tracheophyta</taxon>
        <taxon>Spermatophyta</taxon>
        <taxon>Magnoliopsida</taxon>
        <taxon>eudicotyledons</taxon>
        <taxon>Gunneridae</taxon>
        <taxon>Pentapetalae</taxon>
        <taxon>rosids</taxon>
        <taxon>fabids</taxon>
        <taxon>Rosales</taxon>
        <taxon>Cannabaceae</taxon>
        <taxon>Trema</taxon>
    </lineage>
</organism>
<reference evidence="8" key="1">
    <citation type="submission" date="2016-06" db="EMBL/GenBank/DDBJ databases">
        <title>Parallel loss of symbiosis genes in relatives of nitrogen-fixing non-legume Parasponia.</title>
        <authorList>
            <person name="Van Velzen R."/>
            <person name="Holmer R."/>
            <person name="Bu F."/>
            <person name="Rutten L."/>
            <person name="Van Zeijl A."/>
            <person name="Liu W."/>
            <person name="Santuari L."/>
            <person name="Cao Q."/>
            <person name="Sharma T."/>
            <person name="Shen D."/>
            <person name="Roswanjaya Y."/>
            <person name="Wardhani T."/>
            <person name="Kalhor M.S."/>
            <person name="Jansen J."/>
            <person name="Van den Hoogen J."/>
            <person name="Gungor B."/>
            <person name="Hartog M."/>
            <person name="Hontelez J."/>
            <person name="Verver J."/>
            <person name="Yang W.-C."/>
            <person name="Schijlen E."/>
            <person name="Repin R."/>
            <person name="Schilthuizen M."/>
            <person name="Schranz E."/>
            <person name="Heidstra R."/>
            <person name="Miyata K."/>
            <person name="Fedorova E."/>
            <person name="Kohlen W."/>
            <person name="Bisseling T."/>
            <person name="Smit S."/>
            <person name="Geurts R."/>
        </authorList>
    </citation>
    <scope>NUCLEOTIDE SEQUENCE [LARGE SCALE GENOMIC DNA]</scope>
    <source>
        <strain evidence="8">cv. RG33-2</strain>
    </source>
</reference>
<comment type="similarity">
    <text evidence="6">Belongs to the mitochondrial carrier (TC 2.A.29) family.</text>
</comment>
<comment type="caution">
    <text evidence="7">The sequence shown here is derived from an EMBL/GenBank/DDBJ whole genome shotgun (WGS) entry which is preliminary data.</text>
</comment>
<dbReference type="STRING" id="63057.A0A2P5BWM3"/>
<name>A0A2P5BWM3_TREOI</name>
<dbReference type="GO" id="GO:0016020">
    <property type="term" value="C:membrane"/>
    <property type="evidence" value="ECO:0007669"/>
    <property type="project" value="UniProtKB-SubCell"/>
</dbReference>
<evidence type="ECO:0000256" key="5">
    <source>
        <dbReference type="PROSITE-ProRule" id="PRU00282"/>
    </source>
</evidence>
<dbReference type="OrthoDB" id="270584at2759"/>
<keyword evidence="6" id="KW-0813">Transport</keyword>
<sequence>MQVTAVPPLTKPVDEHMRKEPPQLTCVPVIVESKAYDRAAMRLRGVDANIKFNLRDYEGDLKQGKLKISRSDAAQMWPMGSSNGAIPWQKPAYLPFDFLETRAYDKAAIKCNGRESVTNFEPRRVRISLDLNLCISTPSFGNGQKESTAESHTRRAEVQSIGLFGSFKKIAKTEGLLGFYRRNGASVARIVPYTALHYMAYEQYRRWIIETFPKVDRGPVLDLVVHLLVERLLKANGLLQVVDSSKLSVQGLANNEQVYTGILDCFSKTYKGAGIRGLYCSVGLLGPTFTYPLEFVRRQMQSRGERNTFVKISQKQGWKQLFSGLSINYLKVEPSVAIGFTVYDVMKSYLRVPSRDEAVVEVGVNCPPEFKVSTREDVLLRRQDSQSINPQQEHFPSLKSWKRLISLTISSLPTILDTIFIALWQSPQSNDVPYYHLIVGRATEKRIVLGSSQGFPTWQMQGSKARSDFPLKSGNDP</sequence>
<feature type="repeat" description="Solcar" evidence="5">
    <location>
        <begin position="275"/>
        <end position="349"/>
    </location>
</feature>
<evidence type="ECO:0000256" key="1">
    <source>
        <dbReference type="ARBA" id="ARBA00004141"/>
    </source>
</evidence>
<dbReference type="Gene3D" id="1.50.40.10">
    <property type="entry name" value="Mitochondrial carrier domain"/>
    <property type="match status" value="2"/>
</dbReference>
<dbReference type="Pfam" id="PF00153">
    <property type="entry name" value="Mito_carr"/>
    <property type="match status" value="2"/>
</dbReference>
<accession>A0A2P5BWM3</accession>
<evidence type="ECO:0000313" key="8">
    <source>
        <dbReference type="Proteomes" id="UP000237000"/>
    </source>
</evidence>
<comment type="subcellular location">
    <subcellularLocation>
        <location evidence="1">Membrane</location>
        <topology evidence="1">Multi-pass membrane protein</topology>
    </subcellularLocation>
</comment>
<dbReference type="EMBL" id="JXTC01000448">
    <property type="protein sequence ID" value="PON53205.1"/>
    <property type="molecule type" value="Genomic_DNA"/>
</dbReference>
<keyword evidence="3" id="KW-0677">Repeat</keyword>
<dbReference type="InParanoid" id="A0A2P5BWM3"/>
<dbReference type="PROSITE" id="PS50920">
    <property type="entry name" value="SOLCAR"/>
    <property type="match status" value="2"/>
</dbReference>
<evidence type="ECO:0000256" key="3">
    <source>
        <dbReference type="ARBA" id="ARBA00022737"/>
    </source>
</evidence>
<dbReference type="Proteomes" id="UP000237000">
    <property type="component" value="Unassembled WGS sequence"/>
</dbReference>